<feature type="non-terminal residue" evidence="2">
    <location>
        <position position="1"/>
    </location>
</feature>
<dbReference type="AlphaFoldDB" id="A0A7C5HU26"/>
<dbReference type="SUPFAM" id="SSF143517">
    <property type="entry name" value="TRCF domain-like"/>
    <property type="match status" value="1"/>
</dbReference>
<dbReference type="Proteomes" id="UP000886058">
    <property type="component" value="Unassembled WGS sequence"/>
</dbReference>
<name>A0A7C5HU26_9CHLB</name>
<dbReference type="Gene3D" id="3.90.1150.50">
    <property type="entry name" value="Transcription-repair-coupling factor, D7 domain"/>
    <property type="match status" value="1"/>
</dbReference>
<protein>
    <submittedName>
        <fullName evidence="2">Transcription-repair coupling factor</fullName>
    </submittedName>
</protein>
<evidence type="ECO:0000313" key="2">
    <source>
        <dbReference type="EMBL" id="HHE33167.1"/>
    </source>
</evidence>
<reference evidence="2" key="1">
    <citation type="journal article" date="2020" name="mSystems">
        <title>Genome- and Community-Level Interaction Insights into Carbon Utilization and Element Cycling Functions of Hydrothermarchaeota in Hydrothermal Sediment.</title>
        <authorList>
            <person name="Zhou Z."/>
            <person name="Liu Y."/>
            <person name="Xu W."/>
            <person name="Pan J."/>
            <person name="Luo Z.H."/>
            <person name="Li M."/>
        </authorList>
    </citation>
    <scope>NUCLEOTIDE SEQUENCE [LARGE SCALE GENOMIC DNA]</scope>
    <source>
        <strain evidence="2">HyVt-633</strain>
    </source>
</reference>
<gene>
    <name evidence="2" type="ORF">ENL07_11280</name>
</gene>
<dbReference type="Pfam" id="PF03461">
    <property type="entry name" value="TRCF"/>
    <property type="match status" value="1"/>
</dbReference>
<dbReference type="GO" id="GO:0006281">
    <property type="term" value="P:DNA repair"/>
    <property type="evidence" value="ECO:0007669"/>
    <property type="project" value="InterPro"/>
</dbReference>
<dbReference type="InterPro" id="IPR037235">
    <property type="entry name" value="TRCF-like_C_D7"/>
</dbReference>
<proteinExistence type="predicted"/>
<accession>A0A7C5HU26</accession>
<comment type="caution">
    <text evidence="2">The sequence shown here is derived from an EMBL/GenBank/DDBJ whole genome shotgun (WGS) entry which is preliminary data.</text>
</comment>
<evidence type="ECO:0000259" key="1">
    <source>
        <dbReference type="SMART" id="SM00982"/>
    </source>
</evidence>
<sequence>EETVAELKLTEFNHLFSDSEKAALKPAKPCDMIFFFDALIPDYYLTATQERFSCYNRISKAADEKVLDKLETELEDRFGPMPAEVRNLLALARLKNLGSSLGLEKIDMQPATTTLFLPAEEDKEFYDSTFFQNLIVALQDGSIREYHPQFDHGKKMKLVFRHPEKTDNAPLALIARYGELLAEIAKREIAATS</sequence>
<dbReference type="InterPro" id="IPR005118">
    <property type="entry name" value="TRCF_C"/>
</dbReference>
<feature type="domain" description="Transcription-repair-coupling factor C-terminal" evidence="1">
    <location>
        <begin position="33"/>
        <end position="133"/>
    </location>
</feature>
<dbReference type="EMBL" id="DRSQ01000236">
    <property type="protein sequence ID" value="HHE33167.1"/>
    <property type="molecule type" value="Genomic_DNA"/>
</dbReference>
<dbReference type="SMART" id="SM00982">
    <property type="entry name" value="TRCF"/>
    <property type="match status" value="1"/>
</dbReference>
<organism evidence="2">
    <name type="scientific">Chlorobaculum parvum</name>
    <dbReference type="NCBI Taxonomy" id="274539"/>
    <lineage>
        <taxon>Bacteria</taxon>
        <taxon>Pseudomonadati</taxon>
        <taxon>Chlorobiota</taxon>
        <taxon>Chlorobiia</taxon>
        <taxon>Chlorobiales</taxon>
        <taxon>Chlorobiaceae</taxon>
        <taxon>Chlorobaculum</taxon>
    </lineage>
</organism>